<comment type="caution">
    <text evidence="11">The sequence shown here is derived from an EMBL/GenBank/DDBJ whole genome shotgun (WGS) entry which is preliminary data.</text>
</comment>
<evidence type="ECO:0000256" key="3">
    <source>
        <dbReference type="ARBA" id="ARBA00022676"/>
    </source>
</evidence>
<dbReference type="Proteomes" id="UP000283530">
    <property type="component" value="Unassembled WGS sequence"/>
</dbReference>
<dbReference type="GO" id="GO:0003676">
    <property type="term" value="F:nucleic acid binding"/>
    <property type="evidence" value="ECO:0007669"/>
    <property type="project" value="InterPro"/>
</dbReference>
<dbReference type="STRING" id="337451.A0A443P4L1"/>
<dbReference type="Pfam" id="PF14244">
    <property type="entry name" value="Retrotran_gag_3"/>
    <property type="match status" value="1"/>
</dbReference>
<dbReference type="OrthoDB" id="1750639at2759"/>
<feature type="compositionally biased region" description="Low complexity" evidence="9">
    <location>
        <begin position="482"/>
        <end position="499"/>
    </location>
</feature>
<comment type="subcellular location">
    <subcellularLocation>
        <location evidence="1">Endomembrane system</location>
        <topology evidence="1">Multi-pass membrane protein</topology>
    </subcellularLocation>
</comment>
<keyword evidence="5" id="KW-0812">Transmembrane</keyword>
<dbReference type="PANTHER" id="PTHR42648">
    <property type="entry name" value="TRANSPOSASE, PUTATIVE-RELATED"/>
    <property type="match status" value="1"/>
</dbReference>
<evidence type="ECO:0000313" key="11">
    <source>
        <dbReference type="EMBL" id="RWR85696.1"/>
    </source>
</evidence>
<feature type="region of interest" description="Disordered" evidence="9">
    <location>
        <begin position="482"/>
        <end position="507"/>
    </location>
</feature>
<dbReference type="InterPro" id="IPR029044">
    <property type="entry name" value="Nucleotide-diphossugar_trans"/>
</dbReference>
<feature type="binding site" evidence="8">
    <location>
        <position position="95"/>
    </location>
    <ligand>
        <name>Mn(2+)</name>
        <dbReference type="ChEBI" id="CHEBI:29035"/>
    </ligand>
</feature>
<dbReference type="InterPro" id="IPR057670">
    <property type="entry name" value="SH3_retrovirus"/>
</dbReference>
<keyword evidence="6" id="KW-1133">Transmembrane helix</keyword>
<dbReference type="GO" id="GO:0016020">
    <property type="term" value="C:membrane"/>
    <property type="evidence" value="ECO:0007669"/>
    <property type="project" value="InterPro"/>
</dbReference>
<dbReference type="InterPro" id="IPR054722">
    <property type="entry name" value="PolX-like_BBD"/>
</dbReference>
<proteinExistence type="predicted"/>
<dbReference type="InterPro" id="IPR001584">
    <property type="entry name" value="Integrase_cat-core"/>
</dbReference>
<evidence type="ECO:0000259" key="10">
    <source>
        <dbReference type="PROSITE" id="PS50994"/>
    </source>
</evidence>
<dbReference type="Pfam" id="PF13976">
    <property type="entry name" value="gag_pre-integrs"/>
    <property type="match status" value="1"/>
</dbReference>
<feature type="binding site" evidence="8">
    <location>
        <position position="71"/>
    </location>
    <ligand>
        <name>Mn(2+)</name>
        <dbReference type="ChEBI" id="CHEBI:29035"/>
    </ligand>
</feature>
<dbReference type="EMBL" id="QPKB01000005">
    <property type="protein sequence ID" value="RWR85696.1"/>
    <property type="molecule type" value="Genomic_DNA"/>
</dbReference>
<dbReference type="InterPro" id="IPR005150">
    <property type="entry name" value="Cellulose_synth"/>
</dbReference>
<evidence type="ECO:0000256" key="4">
    <source>
        <dbReference type="ARBA" id="ARBA00022679"/>
    </source>
</evidence>
<name>A0A443P4L1_9MAGN</name>
<dbReference type="Pfam" id="PF22936">
    <property type="entry name" value="Pol_BBD"/>
    <property type="match status" value="1"/>
</dbReference>
<feature type="compositionally biased region" description="Polar residues" evidence="9">
    <location>
        <begin position="1101"/>
        <end position="1113"/>
    </location>
</feature>
<keyword evidence="2" id="KW-0378">Hydrolase</keyword>
<evidence type="ECO:0000256" key="6">
    <source>
        <dbReference type="ARBA" id="ARBA00022989"/>
    </source>
</evidence>
<keyword evidence="2" id="KW-0645">Protease</keyword>
<feature type="region of interest" description="Disordered" evidence="9">
    <location>
        <begin position="1053"/>
        <end position="1113"/>
    </location>
</feature>
<dbReference type="PROSITE" id="PS50994">
    <property type="entry name" value="INTEGRASE"/>
    <property type="match status" value="1"/>
</dbReference>
<dbReference type="GO" id="GO:0015074">
    <property type="term" value="P:DNA integration"/>
    <property type="evidence" value="ECO:0007669"/>
    <property type="project" value="InterPro"/>
</dbReference>
<evidence type="ECO:0000256" key="1">
    <source>
        <dbReference type="ARBA" id="ARBA00004127"/>
    </source>
</evidence>
<sequence length="1191" mass="133568">MYEAFKEQVERAEEMGLIGDENLSQKAKADRAPLIEVIGEKELDMMEDHDKMPHLVYVRREKRPTHPHNFKAGALNVLLRVSSLLSNGSYILVLDCDMYSNDPTSTKVAMCFHLDTTLSTSLAFVQFPQMFRNISPDDIYCGQLREVFKVWWYGCDGLNGPLLSGAGFYMKREALYGTAPGLDLPKDLIQRRQWFDHSNELLRTLHSDYKYNIVENGLESNGMLQEAHLLASCNYEKGTKWSKQASPLQTLQVKGVDTGGNTNSGETPLTTDSILTTFTKTMTEALSKAQVLTPTTENTTAPIGVKLDGSNYALWSQVVEMYISGKDKLGYINGDFSPPSPTEPSFRKWRTDNAIVKGCDTSQVYELRRRVTRLRQAGGPLEKFYTELQGIWREIDFRRPNPMKCSPDIQQYNQLVQEDRVYTFSDGLDDRLDNIRSDVLQMQPFPSVEQAYAHVRREALRQAVMTTGDPDPVSGAVLASKSLTLGPSNSSSTGSSSGSRKYHVASKSRATINTMQCSHCMSTKHTRDNCFKLNGYPDWWHELQARKKRDSIGTDGSMGQAALVVTEPHLSLIPPTEFSQDKESDLGNFGSALVTSSLDSDRGVWLLDSGATDHMTFDENDLIQKSPPRRTSVANANGVLSPVTGAGSVPLSPSLTLSHTLLVPSLSHKLLSVSQVTTELNCAVIIYPSFCLLQDILTKEILGRGTRRGGLYYMEDFNVGRSHHIQGNDRERQIWLWHRRLGHPSFGYMKHLFPTLFSHAVTSDFQCDTCILAKSHRASYPLSINKSNIPFALVHSDVWGPSPVSTSSGVRWFVIFVDDCTRMTWLYLLKNKDEVFQSFHTMIQTQFSAKLQVLRSDNGGEYVNRRFRAYCEQHGLLHETTCPQTPQQNGVAERKNRHILEIARALLHGAHVPPRYWPDAVATAVHLLNRLPTKALNFETPLQALQSHVPLPTVLMLPPRVFGCVVYVHLHKNQRTKLDPCALRCLFLGYAVHQKGYRCYDPSTRRIYVTMDVTFVESETYFSTATNSTLQGEIQGEEQNWSYLDWPTEIVASEGSCTGSPEQDGPPGPDVSPETDTPPEGFPLSSVPADPSPENIPEVSTPDTSSNMNNMNSPVGYTLPFRHNRGKPPNRYSPDIEERRSKYPITNYMSTKGLSRPLKAFVHVLSSSHVPTSVQEALSDSKWTQAMKEEM</sequence>
<evidence type="ECO:0000256" key="9">
    <source>
        <dbReference type="SAM" id="MobiDB-lite"/>
    </source>
</evidence>
<reference evidence="11 12" key="1">
    <citation type="journal article" date="2019" name="Nat. Plants">
        <title>Stout camphor tree genome fills gaps in understanding of flowering plant genome evolution.</title>
        <authorList>
            <person name="Chaw S.M."/>
            <person name="Liu Y.C."/>
            <person name="Wu Y.W."/>
            <person name="Wang H.Y."/>
            <person name="Lin C.I."/>
            <person name="Wu C.S."/>
            <person name="Ke H.M."/>
            <person name="Chang L.Y."/>
            <person name="Hsu C.Y."/>
            <person name="Yang H.T."/>
            <person name="Sudianto E."/>
            <person name="Hsu M.H."/>
            <person name="Wu K.P."/>
            <person name="Wang L.N."/>
            <person name="Leebens-Mack J.H."/>
            <person name="Tsai I.J."/>
        </authorList>
    </citation>
    <scope>NUCLEOTIDE SEQUENCE [LARGE SCALE GENOMIC DNA]</scope>
    <source>
        <strain evidence="12">cv. Chaw 1501</strain>
        <tissue evidence="11">Young leaves</tissue>
    </source>
</reference>
<dbReference type="InterPro" id="IPR029472">
    <property type="entry name" value="Copia-like_N"/>
</dbReference>
<evidence type="ECO:0000256" key="2">
    <source>
        <dbReference type="ARBA" id="ARBA00022670"/>
    </source>
</evidence>
<evidence type="ECO:0000256" key="8">
    <source>
        <dbReference type="PIRSR" id="PIRSR605150-3"/>
    </source>
</evidence>
<dbReference type="GO" id="GO:0008233">
    <property type="term" value="F:peptidase activity"/>
    <property type="evidence" value="ECO:0007669"/>
    <property type="project" value="UniProtKB-KW"/>
</dbReference>
<keyword evidence="3" id="KW-0328">Glycosyltransferase</keyword>
<organism evidence="11 12">
    <name type="scientific">Cinnamomum micranthum f. kanehirae</name>
    <dbReference type="NCBI Taxonomy" id="337451"/>
    <lineage>
        <taxon>Eukaryota</taxon>
        <taxon>Viridiplantae</taxon>
        <taxon>Streptophyta</taxon>
        <taxon>Embryophyta</taxon>
        <taxon>Tracheophyta</taxon>
        <taxon>Spermatophyta</taxon>
        <taxon>Magnoliopsida</taxon>
        <taxon>Magnoliidae</taxon>
        <taxon>Laurales</taxon>
        <taxon>Lauraceae</taxon>
        <taxon>Cinnamomum</taxon>
    </lineage>
</organism>
<evidence type="ECO:0000256" key="5">
    <source>
        <dbReference type="ARBA" id="ARBA00022692"/>
    </source>
</evidence>
<dbReference type="InterPro" id="IPR025724">
    <property type="entry name" value="GAG-pre-integrase_dom"/>
</dbReference>
<dbReference type="Gene3D" id="3.90.550.10">
    <property type="entry name" value="Spore Coat Polysaccharide Biosynthesis Protein SpsA, Chain A"/>
    <property type="match status" value="1"/>
</dbReference>
<dbReference type="PANTHER" id="PTHR42648:SF22">
    <property type="entry name" value="REVERSE TRANSCRIPTASE TY1_COPIA-TYPE DOMAIN-CONTAINING PROTEIN"/>
    <property type="match status" value="1"/>
</dbReference>
<dbReference type="Gene3D" id="3.30.420.10">
    <property type="entry name" value="Ribonuclease H-like superfamily/Ribonuclease H"/>
    <property type="match status" value="1"/>
</dbReference>
<keyword evidence="7" id="KW-0472">Membrane</keyword>
<dbReference type="Pfam" id="PF00665">
    <property type="entry name" value="rve"/>
    <property type="match status" value="1"/>
</dbReference>
<evidence type="ECO:0000256" key="7">
    <source>
        <dbReference type="ARBA" id="ARBA00023136"/>
    </source>
</evidence>
<dbReference type="GO" id="GO:0006508">
    <property type="term" value="P:proteolysis"/>
    <property type="evidence" value="ECO:0007669"/>
    <property type="project" value="UniProtKB-KW"/>
</dbReference>
<dbReference type="Pfam" id="PF25597">
    <property type="entry name" value="SH3_retrovirus"/>
    <property type="match status" value="1"/>
</dbReference>
<protein>
    <submittedName>
        <fullName evidence="11">Retrovirus-related Pol polyprotein from transposon TNT 1-94</fullName>
    </submittedName>
</protein>
<dbReference type="GO" id="GO:0016760">
    <property type="term" value="F:cellulose synthase (UDP-forming) activity"/>
    <property type="evidence" value="ECO:0007669"/>
    <property type="project" value="InterPro"/>
</dbReference>
<dbReference type="Pfam" id="PF03552">
    <property type="entry name" value="Cellulose_synt"/>
    <property type="match status" value="1"/>
</dbReference>
<dbReference type="SUPFAM" id="SSF53098">
    <property type="entry name" value="Ribonuclease H-like"/>
    <property type="match status" value="1"/>
</dbReference>
<dbReference type="GO" id="GO:0012505">
    <property type="term" value="C:endomembrane system"/>
    <property type="evidence" value="ECO:0007669"/>
    <property type="project" value="UniProtKB-SubCell"/>
</dbReference>
<dbReference type="AlphaFoldDB" id="A0A443P4L1"/>
<feature type="domain" description="Integrase catalytic" evidence="10">
    <location>
        <begin position="786"/>
        <end position="949"/>
    </location>
</feature>
<accession>A0A443P4L1</accession>
<dbReference type="GO" id="GO:0030244">
    <property type="term" value="P:cellulose biosynthetic process"/>
    <property type="evidence" value="ECO:0007669"/>
    <property type="project" value="InterPro"/>
</dbReference>
<dbReference type="InterPro" id="IPR036397">
    <property type="entry name" value="RNaseH_sf"/>
</dbReference>
<gene>
    <name evidence="11" type="ORF">CKAN_01456800</name>
</gene>
<keyword evidence="4" id="KW-0808">Transferase</keyword>
<evidence type="ECO:0000313" key="12">
    <source>
        <dbReference type="Proteomes" id="UP000283530"/>
    </source>
</evidence>
<keyword evidence="12" id="KW-1185">Reference proteome</keyword>
<dbReference type="InterPro" id="IPR012337">
    <property type="entry name" value="RNaseH-like_sf"/>
</dbReference>
<dbReference type="InterPro" id="IPR039537">
    <property type="entry name" value="Retrotran_Ty1/copia-like"/>
</dbReference>